<feature type="compositionally biased region" description="Polar residues" evidence="1">
    <location>
        <begin position="87"/>
        <end position="100"/>
    </location>
</feature>
<dbReference type="EMBL" id="HACG01050736">
    <property type="protein sequence ID" value="CEK97601.1"/>
    <property type="molecule type" value="Transcribed_RNA"/>
</dbReference>
<feature type="region of interest" description="Disordered" evidence="1">
    <location>
        <begin position="1"/>
        <end position="57"/>
    </location>
</feature>
<feature type="region of interest" description="Disordered" evidence="1">
    <location>
        <begin position="78"/>
        <end position="112"/>
    </location>
</feature>
<accession>A0A0B7BZ08</accession>
<dbReference type="AlphaFoldDB" id="A0A0B7BZ08"/>
<protein>
    <submittedName>
        <fullName evidence="2">Uncharacterized protein</fullName>
    </submittedName>
</protein>
<feature type="compositionally biased region" description="Polar residues" evidence="1">
    <location>
        <begin position="1"/>
        <end position="12"/>
    </location>
</feature>
<evidence type="ECO:0000256" key="1">
    <source>
        <dbReference type="SAM" id="MobiDB-lite"/>
    </source>
</evidence>
<feature type="non-terminal residue" evidence="2">
    <location>
        <position position="112"/>
    </location>
</feature>
<evidence type="ECO:0000313" key="2">
    <source>
        <dbReference type="EMBL" id="CEK97601.1"/>
    </source>
</evidence>
<feature type="non-terminal residue" evidence="2">
    <location>
        <position position="1"/>
    </location>
</feature>
<feature type="compositionally biased region" description="Basic and acidic residues" evidence="1">
    <location>
        <begin position="102"/>
        <end position="112"/>
    </location>
</feature>
<gene>
    <name evidence="2" type="primary">ORF216331</name>
</gene>
<organism evidence="2">
    <name type="scientific">Arion vulgaris</name>
    <dbReference type="NCBI Taxonomy" id="1028688"/>
    <lineage>
        <taxon>Eukaryota</taxon>
        <taxon>Metazoa</taxon>
        <taxon>Spiralia</taxon>
        <taxon>Lophotrochozoa</taxon>
        <taxon>Mollusca</taxon>
        <taxon>Gastropoda</taxon>
        <taxon>Heterobranchia</taxon>
        <taxon>Euthyneura</taxon>
        <taxon>Panpulmonata</taxon>
        <taxon>Eupulmonata</taxon>
        <taxon>Stylommatophora</taxon>
        <taxon>Helicina</taxon>
        <taxon>Arionoidea</taxon>
        <taxon>Arionidae</taxon>
        <taxon>Arion</taxon>
    </lineage>
</organism>
<proteinExistence type="predicted"/>
<sequence>GGPVSDQRQNIGNDRHREEKEMRERMDEYGPKSEDSEQLKTSFPWNKPNLGHEVQRKRETDLFLDTLGGPGGTVVRYNGLPPLTDPHFTQQQHQYETTKWSEGLDPKEMEQI</sequence>
<name>A0A0B7BZ08_9EUPU</name>
<reference evidence="2" key="1">
    <citation type="submission" date="2014-12" db="EMBL/GenBank/DDBJ databases">
        <title>Insight into the proteome of Arion vulgaris.</title>
        <authorList>
            <person name="Aradska J."/>
            <person name="Bulat T."/>
            <person name="Smidak R."/>
            <person name="Sarate P."/>
            <person name="Gangsoo J."/>
            <person name="Sialana F."/>
            <person name="Bilban M."/>
            <person name="Lubec G."/>
        </authorList>
    </citation>
    <scope>NUCLEOTIDE SEQUENCE</scope>
    <source>
        <tissue evidence="2">Skin</tissue>
    </source>
</reference>
<feature type="compositionally biased region" description="Basic and acidic residues" evidence="1">
    <location>
        <begin position="13"/>
        <end position="38"/>
    </location>
</feature>